<dbReference type="AlphaFoldDB" id="A0AAN9TM11"/>
<keyword evidence="1" id="KW-0479">Metal-binding</keyword>
<protein>
    <recommendedName>
        <fullName evidence="5">C2H2-type domain-containing protein</fullName>
    </recommendedName>
</protein>
<dbReference type="InterPro" id="IPR040048">
    <property type="entry name" value="ZNF277"/>
</dbReference>
<dbReference type="GO" id="GO:0008270">
    <property type="term" value="F:zinc ion binding"/>
    <property type="evidence" value="ECO:0007669"/>
    <property type="project" value="UniProtKB-KW"/>
</dbReference>
<keyword evidence="7" id="KW-1185">Reference proteome</keyword>
<dbReference type="Proteomes" id="UP001367676">
    <property type="component" value="Unassembled WGS sequence"/>
</dbReference>
<evidence type="ECO:0000256" key="3">
    <source>
        <dbReference type="ARBA" id="ARBA00022833"/>
    </source>
</evidence>
<dbReference type="PANTHER" id="PTHR13267:SF3">
    <property type="entry name" value="ZINC FINGER PROTEIN 277"/>
    <property type="match status" value="1"/>
</dbReference>
<proteinExistence type="inferred from homology"/>
<dbReference type="Pfam" id="PF12756">
    <property type="entry name" value="zf-C2H2_2"/>
    <property type="match status" value="2"/>
</dbReference>
<dbReference type="SUPFAM" id="SSF57667">
    <property type="entry name" value="beta-beta-alpha zinc fingers"/>
    <property type="match status" value="2"/>
</dbReference>
<evidence type="ECO:0000313" key="7">
    <source>
        <dbReference type="Proteomes" id="UP001367676"/>
    </source>
</evidence>
<dbReference type="PANTHER" id="PTHR13267">
    <property type="entry name" value="ZINC FINGER PROTEIN 277"/>
    <property type="match status" value="1"/>
</dbReference>
<dbReference type="PROSITE" id="PS00028">
    <property type="entry name" value="ZINC_FINGER_C2H2_1"/>
    <property type="match status" value="1"/>
</dbReference>
<dbReference type="InterPro" id="IPR041661">
    <property type="entry name" value="ZN622/Rei1/Reh1_Znf-C2H2"/>
</dbReference>
<dbReference type="SMART" id="SM00355">
    <property type="entry name" value="ZnF_C2H2"/>
    <property type="match status" value="4"/>
</dbReference>
<dbReference type="EMBL" id="JBBCAQ010000014">
    <property type="protein sequence ID" value="KAK7598077.1"/>
    <property type="molecule type" value="Genomic_DNA"/>
</dbReference>
<comment type="caution">
    <text evidence="6">The sequence shown here is derived from an EMBL/GenBank/DDBJ whole genome shotgun (WGS) entry which is preliminary data.</text>
</comment>
<keyword evidence="3" id="KW-0862">Zinc</keyword>
<dbReference type="InterPro" id="IPR036236">
    <property type="entry name" value="Znf_C2H2_sf"/>
</dbReference>
<evidence type="ECO:0000259" key="5">
    <source>
        <dbReference type="PROSITE" id="PS00028"/>
    </source>
</evidence>
<gene>
    <name evidence="6" type="ORF">V9T40_006312</name>
</gene>
<evidence type="ECO:0000256" key="1">
    <source>
        <dbReference type="ARBA" id="ARBA00022723"/>
    </source>
</evidence>
<keyword evidence="2" id="KW-0863">Zinc-finger</keyword>
<feature type="domain" description="C2H2-type" evidence="5">
    <location>
        <begin position="184"/>
        <end position="206"/>
    </location>
</feature>
<organism evidence="6 7">
    <name type="scientific">Parthenolecanium corni</name>
    <dbReference type="NCBI Taxonomy" id="536013"/>
    <lineage>
        <taxon>Eukaryota</taxon>
        <taxon>Metazoa</taxon>
        <taxon>Ecdysozoa</taxon>
        <taxon>Arthropoda</taxon>
        <taxon>Hexapoda</taxon>
        <taxon>Insecta</taxon>
        <taxon>Pterygota</taxon>
        <taxon>Neoptera</taxon>
        <taxon>Paraneoptera</taxon>
        <taxon>Hemiptera</taxon>
        <taxon>Sternorrhyncha</taxon>
        <taxon>Coccoidea</taxon>
        <taxon>Coccidae</taxon>
        <taxon>Parthenolecanium</taxon>
    </lineage>
</organism>
<comment type="similarity">
    <text evidence="4">Belongs to the ZNF277 family.</text>
</comment>
<evidence type="ECO:0000313" key="6">
    <source>
        <dbReference type="EMBL" id="KAK7598077.1"/>
    </source>
</evidence>
<accession>A0AAN9TM11</accession>
<evidence type="ECO:0000256" key="2">
    <source>
        <dbReference type="ARBA" id="ARBA00022771"/>
    </source>
</evidence>
<dbReference type="InterPro" id="IPR013087">
    <property type="entry name" value="Znf_C2H2_type"/>
</dbReference>
<evidence type="ECO:0000256" key="4">
    <source>
        <dbReference type="ARBA" id="ARBA00034119"/>
    </source>
</evidence>
<name>A0AAN9TM11_9HEMI</name>
<sequence>MPVLGFCRNLRSNLCPCFVCGKKFSLDNGVEDLLTHICFTHRIVIENIESIADFQKYMEYYLKRLQEAPLESFTTSFVVEVPEKDSAPREQKYHVLGNSQEDEELRKSLHAKRLKAAQKQQKRDLSRQYFVRHCFYCHQTIEVTNAQFIHHLRTHGFYLGHPEKLVYIERFVEAIEDNFRNLQCLYCDSKFETCHALKKHMVDKNHQKIHPNNRFYDQFYMINYLEFGKTWLDFSKDKTEGEGEPDRENVDELQDWSGWDAVPEPITCLFCEHVCRSWDGALLHMQALHNFDFKAIITLLKFYHQVKVVNYIRRRIADNKCINCDFTSQNNGDVVGHMESSQHLVLPEKDLWNQQCYFMPTKENDAILFHLEDDEFDNENEGDYVLPVKQKSEILRHIEVENSESESGGSVCDDFCAMDVHEMEASSGSERDGSVASSALPKKTYVEIKHWSGGDSNENEDADYDDVFESKYRDLRSNDSYVDAVHAGAGDSVVKVALNEETAKAQAVCEFGDVGRKSDF</sequence>
<reference evidence="6 7" key="1">
    <citation type="submission" date="2024-03" db="EMBL/GenBank/DDBJ databases">
        <title>Adaptation during the transition from Ophiocordyceps entomopathogen to insect associate is accompanied by gene loss and intensified selection.</title>
        <authorList>
            <person name="Ward C.M."/>
            <person name="Onetto C.A."/>
            <person name="Borneman A.R."/>
        </authorList>
    </citation>
    <scope>NUCLEOTIDE SEQUENCE [LARGE SCALE GENOMIC DNA]</scope>
    <source>
        <strain evidence="6">AWRI1</strain>
        <tissue evidence="6">Single Adult Female</tissue>
    </source>
</reference>